<dbReference type="AlphaFoldDB" id="A0A2W1ND24"/>
<reference evidence="2" key="1">
    <citation type="submission" date="2018-06" db="EMBL/GenBank/DDBJ databases">
        <title>Paenibacillus xerothermodurans sp. nov. an extremely dry heat resistant spore forming bacterium isolated from the soil of Cape Canaveral, Florida.</title>
        <authorList>
            <person name="Seuylemezian A."/>
            <person name="Kaur N."/>
            <person name="Patil P."/>
            <person name="Patil P."/>
            <person name="Mayilraj S."/>
            <person name="Vaishampayan P."/>
        </authorList>
    </citation>
    <scope>NUCLEOTIDE SEQUENCE [LARGE SCALE GENOMIC DNA]</scope>
    <source>
        <strain evidence="2">ATCC 27380</strain>
    </source>
</reference>
<evidence type="ECO:0008006" key="4">
    <source>
        <dbReference type="Google" id="ProtNLM"/>
    </source>
</evidence>
<keyword evidence="1" id="KW-0812">Transmembrane</keyword>
<name>A0A2W1ND24_PAEXE</name>
<protein>
    <recommendedName>
        <fullName evidence="4">Methyltransferase</fullName>
    </recommendedName>
</protein>
<dbReference type="RefSeq" id="WP_089198976.1">
    <property type="nucleotide sequence ID" value="NZ_NHRJ02000002.1"/>
</dbReference>
<accession>A0A2W1ND24</accession>
<gene>
    <name evidence="2" type="ORF">CBW46_005365</name>
</gene>
<evidence type="ECO:0000256" key="1">
    <source>
        <dbReference type="SAM" id="Phobius"/>
    </source>
</evidence>
<sequence length="170" mass="19671">MSRKWERMVQKNTKTINKSRKKHGRPLLSETVSDASVTIKGRSWTLPIFLIAVGIFCFVALRGTQQDATLYWLTGGSYILLGLFIFWVRRPFLQIGKNFLITRRFTGNKRVEAADIQEISIGRDSALISLRGKGGNWVFSRFYHRMDIHALAERLKEFAERNSVTFKSER</sequence>
<organism evidence="2 3">
    <name type="scientific">Paenibacillus xerothermodurans</name>
    <dbReference type="NCBI Taxonomy" id="1977292"/>
    <lineage>
        <taxon>Bacteria</taxon>
        <taxon>Bacillati</taxon>
        <taxon>Bacillota</taxon>
        <taxon>Bacilli</taxon>
        <taxon>Bacillales</taxon>
        <taxon>Paenibacillaceae</taxon>
        <taxon>Paenibacillus</taxon>
    </lineage>
</organism>
<dbReference type="EMBL" id="NHRJ02000002">
    <property type="protein sequence ID" value="PZE21834.1"/>
    <property type="molecule type" value="Genomic_DNA"/>
</dbReference>
<dbReference type="Proteomes" id="UP000214746">
    <property type="component" value="Unassembled WGS sequence"/>
</dbReference>
<evidence type="ECO:0000313" key="3">
    <source>
        <dbReference type="Proteomes" id="UP000214746"/>
    </source>
</evidence>
<feature type="transmembrane region" description="Helical" evidence="1">
    <location>
        <begin position="44"/>
        <end position="63"/>
    </location>
</feature>
<dbReference type="OrthoDB" id="2598858at2"/>
<comment type="caution">
    <text evidence="2">The sequence shown here is derived from an EMBL/GenBank/DDBJ whole genome shotgun (WGS) entry which is preliminary data.</text>
</comment>
<keyword evidence="3" id="KW-1185">Reference proteome</keyword>
<evidence type="ECO:0000313" key="2">
    <source>
        <dbReference type="EMBL" id="PZE21834.1"/>
    </source>
</evidence>
<keyword evidence="1" id="KW-0472">Membrane</keyword>
<keyword evidence="1" id="KW-1133">Transmembrane helix</keyword>
<feature type="transmembrane region" description="Helical" evidence="1">
    <location>
        <begin position="69"/>
        <end position="88"/>
    </location>
</feature>
<proteinExistence type="predicted"/>